<dbReference type="EC" id="3.6.3.4" evidence="13"/>
<dbReference type="FunFam" id="3.30.70.100:FF:000001">
    <property type="entry name" value="ATPase copper transporting beta"/>
    <property type="match status" value="1"/>
</dbReference>
<dbReference type="InterPro" id="IPR036412">
    <property type="entry name" value="HAD-like_sf"/>
</dbReference>
<accession>A0A369QFF1</accession>
<dbReference type="InterPro" id="IPR044492">
    <property type="entry name" value="P_typ_ATPase_HD_dom"/>
</dbReference>
<dbReference type="SFLD" id="SFLDG00002">
    <property type="entry name" value="C1.7:_P-type_atpase_like"/>
    <property type="match status" value="1"/>
</dbReference>
<feature type="domain" description="HMA" evidence="12">
    <location>
        <begin position="14"/>
        <end position="80"/>
    </location>
</feature>
<dbReference type="InterPro" id="IPR023298">
    <property type="entry name" value="ATPase_P-typ_TM_dom_sf"/>
</dbReference>
<dbReference type="PROSITE" id="PS50846">
    <property type="entry name" value="HMA_2"/>
    <property type="match status" value="1"/>
</dbReference>
<feature type="transmembrane region" description="Helical" evidence="11">
    <location>
        <begin position="162"/>
        <end position="180"/>
    </location>
</feature>
<evidence type="ECO:0000256" key="1">
    <source>
        <dbReference type="ARBA" id="ARBA00004651"/>
    </source>
</evidence>
<dbReference type="InterPro" id="IPR023214">
    <property type="entry name" value="HAD_sf"/>
</dbReference>
<dbReference type="PROSITE" id="PS01047">
    <property type="entry name" value="HMA_1"/>
    <property type="match status" value="1"/>
</dbReference>
<reference evidence="13 14" key="1">
    <citation type="submission" date="2018-04" db="EMBL/GenBank/DDBJ databases">
        <title>Adhaeribacter sp. HMF7616 genome sequencing and assembly.</title>
        <authorList>
            <person name="Kang H."/>
            <person name="Kang J."/>
            <person name="Cha I."/>
            <person name="Kim H."/>
            <person name="Joh K."/>
        </authorList>
    </citation>
    <scope>NUCLEOTIDE SEQUENCE [LARGE SCALE GENOMIC DNA]</scope>
    <source>
        <strain evidence="13 14">HMF7616</strain>
    </source>
</reference>
<feature type="transmembrane region" description="Helical" evidence="11">
    <location>
        <begin position="380"/>
        <end position="406"/>
    </location>
</feature>
<comment type="similarity">
    <text evidence="2 11">Belongs to the cation transport ATPase (P-type) (TC 3.A.3) family. Type IB subfamily.</text>
</comment>
<feature type="transmembrane region" description="Helical" evidence="11">
    <location>
        <begin position="101"/>
        <end position="118"/>
    </location>
</feature>
<evidence type="ECO:0000256" key="10">
    <source>
        <dbReference type="ARBA" id="ARBA00023136"/>
    </source>
</evidence>
<keyword evidence="3 11" id="KW-1003">Cell membrane</keyword>
<organism evidence="13 14">
    <name type="scientific">Adhaeribacter pallidiroseus</name>
    <dbReference type="NCBI Taxonomy" id="2072847"/>
    <lineage>
        <taxon>Bacteria</taxon>
        <taxon>Pseudomonadati</taxon>
        <taxon>Bacteroidota</taxon>
        <taxon>Cytophagia</taxon>
        <taxon>Cytophagales</taxon>
        <taxon>Hymenobacteraceae</taxon>
        <taxon>Adhaeribacter</taxon>
    </lineage>
</organism>
<dbReference type="Pfam" id="PF00702">
    <property type="entry name" value="Hydrolase"/>
    <property type="match status" value="1"/>
</dbReference>
<evidence type="ECO:0000256" key="2">
    <source>
        <dbReference type="ARBA" id="ARBA00006024"/>
    </source>
</evidence>
<keyword evidence="6 11" id="KW-0547">Nucleotide-binding</keyword>
<keyword evidence="5 11" id="KW-0479">Metal-binding</keyword>
<feature type="transmembrane region" description="Helical" evidence="11">
    <location>
        <begin position="692"/>
        <end position="711"/>
    </location>
</feature>
<dbReference type="SUPFAM" id="SSF56784">
    <property type="entry name" value="HAD-like"/>
    <property type="match status" value="1"/>
</dbReference>
<dbReference type="InterPro" id="IPR001757">
    <property type="entry name" value="P_typ_ATPase"/>
</dbReference>
<dbReference type="PANTHER" id="PTHR43520:SF8">
    <property type="entry name" value="P-TYPE CU(+) TRANSPORTER"/>
    <property type="match status" value="1"/>
</dbReference>
<dbReference type="InterPro" id="IPR018303">
    <property type="entry name" value="ATPase_P-typ_P_site"/>
</dbReference>
<comment type="caution">
    <text evidence="13">The sequence shown here is derived from an EMBL/GenBank/DDBJ whole genome shotgun (WGS) entry which is preliminary data.</text>
</comment>
<evidence type="ECO:0000256" key="3">
    <source>
        <dbReference type="ARBA" id="ARBA00022475"/>
    </source>
</evidence>
<dbReference type="PROSITE" id="PS00154">
    <property type="entry name" value="ATPASE_E1_E2"/>
    <property type="match status" value="1"/>
</dbReference>
<dbReference type="RefSeq" id="WP_115371187.1">
    <property type="nucleotide sequence ID" value="NZ_QASA01000001.1"/>
</dbReference>
<dbReference type="NCBIfam" id="TIGR01511">
    <property type="entry name" value="ATPase-IB1_Cu"/>
    <property type="match status" value="1"/>
</dbReference>
<proteinExistence type="inferred from homology"/>
<keyword evidence="14" id="KW-1185">Reference proteome</keyword>
<dbReference type="InterPro" id="IPR023299">
    <property type="entry name" value="ATPase_P-typ_cyto_dom_N"/>
</dbReference>
<evidence type="ECO:0000259" key="12">
    <source>
        <dbReference type="PROSITE" id="PS50846"/>
    </source>
</evidence>
<comment type="subcellular location">
    <subcellularLocation>
        <location evidence="1">Cell membrane</location>
        <topology evidence="1">Multi-pass membrane protein</topology>
    </subcellularLocation>
</comment>
<evidence type="ECO:0000313" key="13">
    <source>
        <dbReference type="EMBL" id="RDC61619.1"/>
    </source>
</evidence>
<feature type="transmembrane region" description="Helical" evidence="11">
    <location>
        <begin position="124"/>
        <end position="141"/>
    </location>
</feature>
<dbReference type="PANTHER" id="PTHR43520">
    <property type="entry name" value="ATP7, ISOFORM B"/>
    <property type="match status" value="1"/>
</dbReference>
<keyword evidence="13" id="KW-0378">Hydrolase</keyword>
<dbReference type="PROSITE" id="PS01229">
    <property type="entry name" value="COF_2"/>
    <property type="match status" value="1"/>
</dbReference>
<feature type="transmembrane region" description="Helical" evidence="11">
    <location>
        <begin position="192"/>
        <end position="211"/>
    </location>
</feature>
<dbReference type="GO" id="GO:0055070">
    <property type="term" value="P:copper ion homeostasis"/>
    <property type="evidence" value="ECO:0007669"/>
    <property type="project" value="TreeGrafter"/>
</dbReference>
<dbReference type="InterPro" id="IPR006121">
    <property type="entry name" value="HMA_dom"/>
</dbReference>
<dbReference type="Gene3D" id="3.40.1110.10">
    <property type="entry name" value="Calcium-transporting ATPase, cytoplasmic domain N"/>
    <property type="match status" value="1"/>
</dbReference>
<dbReference type="AlphaFoldDB" id="A0A369QFF1"/>
<dbReference type="Gene3D" id="3.30.70.100">
    <property type="match status" value="1"/>
</dbReference>
<dbReference type="GO" id="GO:0043682">
    <property type="term" value="F:P-type divalent copper transporter activity"/>
    <property type="evidence" value="ECO:0007669"/>
    <property type="project" value="TreeGrafter"/>
</dbReference>
<keyword evidence="10 11" id="KW-0472">Membrane</keyword>
<dbReference type="SUPFAM" id="SSF55008">
    <property type="entry name" value="HMA, heavy metal-associated domain"/>
    <property type="match status" value="1"/>
</dbReference>
<dbReference type="Gene3D" id="2.70.150.10">
    <property type="entry name" value="Calcium-transporting ATPase, cytoplasmic transduction domain A"/>
    <property type="match status" value="1"/>
</dbReference>
<dbReference type="InterPro" id="IPR008250">
    <property type="entry name" value="ATPase_P-typ_transduc_dom_A_sf"/>
</dbReference>
<dbReference type="SUPFAM" id="SSF81653">
    <property type="entry name" value="Calcium ATPase, transduction domain A"/>
    <property type="match status" value="1"/>
</dbReference>
<dbReference type="SFLD" id="SFLDF00027">
    <property type="entry name" value="p-type_atpase"/>
    <property type="match status" value="1"/>
</dbReference>
<dbReference type="GO" id="GO:0060003">
    <property type="term" value="P:copper ion export"/>
    <property type="evidence" value="ECO:0007669"/>
    <property type="project" value="UniProtKB-ARBA"/>
</dbReference>
<name>A0A369QFF1_9BACT</name>
<evidence type="ECO:0000256" key="4">
    <source>
        <dbReference type="ARBA" id="ARBA00022692"/>
    </source>
</evidence>
<dbReference type="SUPFAM" id="SSF81665">
    <property type="entry name" value="Calcium ATPase, transmembrane domain M"/>
    <property type="match status" value="1"/>
</dbReference>
<dbReference type="InterPro" id="IPR027256">
    <property type="entry name" value="P-typ_ATPase_IB"/>
</dbReference>
<dbReference type="Gene3D" id="3.40.50.1000">
    <property type="entry name" value="HAD superfamily/HAD-like"/>
    <property type="match status" value="1"/>
</dbReference>
<evidence type="ECO:0000256" key="6">
    <source>
        <dbReference type="ARBA" id="ARBA00022741"/>
    </source>
</evidence>
<evidence type="ECO:0000313" key="14">
    <source>
        <dbReference type="Proteomes" id="UP000253919"/>
    </source>
</evidence>
<dbReference type="Pfam" id="PF00403">
    <property type="entry name" value="HMA"/>
    <property type="match status" value="1"/>
</dbReference>
<dbReference type="GO" id="GO:0016887">
    <property type="term" value="F:ATP hydrolysis activity"/>
    <property type="evidence" value="ECO:0007669"/>
    <property type="project" value="InterPro"/>
</dbReference>
<dbReference type="GO" id="GO:0005524">
    <property type="term" value="F:ATP binding"/>
    <property type="evidence" value="ECO:0007669"/>
    <property type="project" value="UniProtKB-UniRule"/>
</dbReference>
<dbReference type="PRINTS" id="PR00119">
    <property type="entry name" value="CATATPASE"/>
</dbReference>
<dbReference type="EMBL" id="QASA01000001">
    <property type="protein sequence ID" value="RDC61619.1"/>
    <property type="molecule type" value="Genomic_DNA"/>
</dbReference>
<protein>
    <submittedName>
        <fullName evidence="13">Cu(2+)-exporting ATPase</fullName>
        <ecNumber evidence="13">3.6.3.4</ecNumber>
    </submittedName>
</protein>
<evidence type="ECO:0000256" key="9">
    <source>
        <dbReference type="ARBA" id="ARBA00022989"/>
    </source>
</evidence>
<keyword evidence="4 11" id="KW-0812">Transmembrane</keyword>
<sequence length="746" mass="80373">MAINTTATLASDVVTATYPVGGMTCAACAASVESMLQAQPGVISASVSYANRSVAIHMQPGKVTFNQLQKTVRQIGYDLLANPEMAEELEKQHYTKLKKRTLGAFICAVPVIIISMFFHHGFPGSNWLLLVLTTPVVGWFGRDFFVNGFKKAKHGAANMDTLVALSTGVAYLFSAFNTFYPQWMNQRGLEPQVYFESAAAVIAFILLGKLLEERARKGTSAALKKLIALQPKKVKVLQPDSTEIEIPIEEVQSGDRIRIRPGEKIPVDGLVQQGESFLDESMLTGEPIALRKTINDRVFTGTLNQKGSLEIVAQKTGSETMLAQIIQTVQKAQASKPPVQKLADQISAVFVPIVLGLALLSFGIWYLVGPDNSLTFALQAFVTVLIIACPCALGLATPTAIMVAVGKGAENGILVKDAQSLEIAHKVNAIVLDKTGTLTKGRPEAEEFIWVSNKSNYSEVKEAVLAIEQRSEHPLAEAITQNLRLDELKPVNIEEFKSITGQGVQAKVGNQLYSIGNRTLLLDSGIVISERAEQIMKEQGELAKTLIFVAVEQELVAVIPVTDQIKETSVHAVRELQNLGLAVYLLTGDNQQAAEAIARQTGIVHVTAGVSPTGKADYVKQLQQNNLTVAMVGDGINDSPALAQADLGIAMGQGTDVAMETAGLTLMQSDLRSIAKAIKLSRATVSTIRQNLFWAFIYNLIGIPIAAGVLYPINGYLLNPMLAGAAMALSSVSVVANSLRLRRLML</sequence>
<keyword evidence="8" id="KW-1278">Translocase</keyword>
<dbReference type="OrthoDB" id="1521937at2"/>
<dbReference type="InterPro" id="IPR017969">
    <property type="entry name" value="Heavy-metal-associated_CS"/>
</dbReference>
<dbReference type="Pfam" id="PF00122">
    <property type="entry name" value="E1-E2_ATPase"/>
    <property type="match status" value="1"/>
</dbReference>
<evidence type="ECO:0000256" key="5">
    <source>
        <dbReference type="ARBA" id="ARBA00022723"/>
    </source>
</evidence>
<dbReference type="SFLD" id="SFLDS00003">
    <property type="entry name" value="Haloacid_Dehalogenase"/>
    <property type="match status" value="1"/>
</dbReference>
<keyword evidence="9 11" id="KW-1133">Transmembrane helix</keyword>
<dbReference type="FunFam" id="2.70.150.10:FF:000020">
    <property type="entry name" value="Copper-exporting P-type ATPase A"/>
    <property type="match status" value="1"/>
</dbReference>
<dbReference type="InterPro" id="IPR059000">
    <property type="entry name" value="ATPase_P-type_domA"/>
</dbReference>
<dbReference type="GO" id="GO:0005886">
    <property type="term" value="C:plasma membrane"/>
    <property type="evidence" value="ECO:0007669"/>
    <property type="project" value="UniProtKB-SubCell"/>
</dbReference>
<feature type="transmembrane region" description="Helical" evidence="11">
    <location>
        <begin position="346"/>
        <end position="368"/>
    </location>
</feature>
<dbReference type="NCBIfam" id="TIGR01494">
    <property type="entry name" value="ATPase_P-type"/>
    <property type="match status" value="1"/>
</dbReference>
<gene>
    <name evidence="13" type="primary">copB</name>
    <name evidence="13" type="ORF">AHMF7616_00199</name>
</gene>
<keyword evidence="7 11" id="KW-0067">ATP-binding</keyword>
<dbReference type="PRINTS" id="PR00943">
    <property type="entry name" value="CUATPASE"/>
</dbReference>
<evidence type="ECO:0000256" key="11">
    <source>
        <dbReference type="RuleBase" id="RU362081"/>
    </source>
</evidence>
<dbReference type="GO" id="GO:0005507">
    <property type="term" value="F:copper ion binding"/>
    <property type="evidence" value="ECO:0007669"/>
    <property type="project" value="TreeGrafter"/>
</dbReference>
<evidence type="ECO:0000256" key="8">
    <source>
        <dbReference type="ARBA" id="ARBA00022967"/>
    </source>
</evidence>
<feature type="transmembrane region" description="Helical" evidence="11">
    <location>
        <begin position="717"/>
        <end position="739"/>
    </location>
</feature>
<dbReference type="InterPro" id="IPR036163">
    <property type="entry name" value="HMA_dom_sf"/>
</dbReference>
<evidence type="ECO:0000256" key="7">
    <source>
        <dbReference type="ARBA" id="ARBA00022840"/>
    </source>
</evidence>
<dbReference type="CDD" id="cd00371">
    <property type="entry name" value="HMA"/>
    <property type="match status" value="1"/>
</dbReference>
<dbReference type="Proteomes" id="UP000253919">
    <property type="component" value="Unassembled WGS sequence"/>
</dbReference>
<dbReference type="NCBIfam" id="TIGR01525">
    <property type="entry name" value="ATPase-IB_hvy"/>
    <property type="match status" value="1"/>
</dbReference>
<dbReference type="CDD" id="cd02094">
    <property type="entry name" value="P-type_ATPase_Cu-like"/>
    <property type="match status" value="1"/>
</dbReference>